<reference evidence="2" key="2">
    <citation type="submission" date="2020-09" db="EMBL/GenBank/DDBJ databases">
        <authorList>
            <person name="Sun Q."/>
            <person name="Zhou Y."/>
        </authorList>
    </citation>
    <scope>NUCLEOTIDE SEQUENCE</scope>
    <source>
        <strain evidence="2">CGMCC 1.7086</strain>
    </source>
</reference>
<dbReference type="InterPro" id="IPR000182">
    <property type="entry name" value="GNAT_dom"/>
</dbReference>
<dbReference type="GO" id="GO:0016747">
    <property type="term" value="F:acyltransferase activity, transferring groups other than amino-acyl groups"/>
    <property type="evidence" value="ECO:0007669"/>
    <property type="project" value="InterPro"/>
</dbReference>
<keyword evidence="3" id="KW-1185">Reference proteome</keyword>
<organism evidence="2 3">
    <name type="scientific">Bowmanella pacifica</name>
    <dbReference type="NCBI Taxonomy" id="502051"/>
    <lineage>
        <taxon>Bacteria</taxon>
        <taxon>Pseudomonadati</taxon>
        <taxon>Pseudomonadota</taxon>
        <taxon>Gammaproteobacteria</taxon>
        <taxon>Alteromonadales</taxon>
        <taxon>Alteromonadaceae</taxon>
        <taxon>Bowmanella</taxon>
    </lineage>
</organism>
<gene>
    <name evidence="2" type="ORF">GCM10010982_22810</name>
</gene>
<dbReference type="Gene3D" id="3.40.630.30">
    <property type="match status" value="1"/>
</dbReference>
<dbReference type="AlphaFoldDB" id="A0A917Z171"/>
<sequence>MKTLSIREFIADDFTWLQAWYQDPLLNEELGPLDQAWLDHVLTDKGGKQYCIFAGSEPIAVIGTVWAKHPQAANTLSDIAVNPMFRGQGLGASALNLMLDHTGLAHWVAYVCQDNLRAQHFFTKNGWQSEEPSASDGMLVYLYQSDNG</sequence>
<evidence type="ECO:0000313" key="3">
    <source>
        <dbReference type="Proteomes" id="UP000606935"/>
    </source>
</evidence>
<proteinExistence type="predicted"/>
<dbReference type="CDD" id="cd04301">
    <property type="entry name" value="NAT_SF"/>
    <property type="match status" value="1"/>
</dbReference>
<dbReference type="InterPro" id="IPR016181">
    <property type="entry name" value="Acyl_CoA_acyltransferase"/>
</dbReference>
<dbReference type="PROSITE" id="PS51186">
    <property type="entry name" value="GNAT"/>
    <property type="match status" value="1"/>
</dbReference>
<evidence type="ECO:0000259" key="1">
    <source>
        <dbReference type="PROSITE" id="PS51186"/>
    </source>
</evidence>
<accession>A0A917Z171</accession>
<dbReference type="Pfam" id="PF00583">
    <property type="entry name" value="Acetyltransf_1"/>
    <property type="match status" value="1"/>
</dbReference>
<protein>
    <recommendedName>
        <fullName evidence="1">N-acetyltransferase domain-containing protein</fullName>
    </recommendedName>
</protein>
<name>A0A917Z171_9ALTE</name>
<dbReference type="SUPFAM" id="SSF55729">
    <property type="entry name" value="Acyl-CoA N-acyltransferases (Nat)"/>
    <property type="match status" value="1"/>
</dbReference>
<dbReference type="Proteomes" id="UP000606935">
    <property type="component" value="Unassembled WGS sequence"/>
</dbReference>
<comment type="caution">
    <text evidence="2">The sequence shown here is derived from an EMBL/GenBank/DDBJ whole genome shotgun (WGS) entry which is preliminary data.</text>
</comment>
<feature type="domain" description="N-acetyltransferase" evidence="1">
    <location>
        <begin position="4"/>
        <end position="147"/>
    </location>
</feature>
<dbReference type="EMBL" id="BMLS01000003">
    <property type="protein sequence ID" value="GGO70101.1"/>
    <property type="molecule type" value="Genomic_DNA"/>
</dbReference>
<evidence type="ECO:0000313" key="2">
    <source>
        <dbReference type="EMBL" id="GGO70101.1"/>
    </source>
</evidence>
<dbReference type="RefSeq" id="WP_188694908.1">
    <property type="nucleotide sequence ID" value="NZ_BMLS01000003.1"/>
</dbReference>
<reference evidence="2" key="1">
    <citation type="journal article" date="2014" name="Int. J. Syst. Evol. Microbiol.">
        <title>Complete genome sequence of Corynebacterium casei LMG S-19264T (=DSM 44701T), isolated from a smear-ripened cheese.</title>
        <authorList>
            <consortium name="US DOE Joint Genome Institute (JGI-PGF)"/>
            <person name="Walter F."/>
            <person name="Albersmeier A."/>
            <person name="Kalinowski J."/>
            <person name="Ruckert C."/>
        </authorList>
    </citation>
    <scope>NUCLEOTIDE SEQUENCE</scope>
    <source>
        <strain evidence="2">CGMCC 1.7086</strain>
    </source>
</reference>